<feature type="region of interest" description="Disordered" evidence="1">
    <location>
        <begin position="275"/>
        <end position="306"/>
    </location>
</feature>
<gene>
    <name evidence="2" type="ORF">SEMRO_1773_G296740.1</name>
</gene>
<name>A0A9N8EV33_9STRA</name>
<evidence type="ECO:0000256" key="1">
    <source>
        <dbReference type="SAM" id="MobiDB-lite"/>
    </source>
</evidence>
<comment type="caution">
    <text evidence="2">The sequence shown here is derived from an EMBL/GenBank/DDBJ whole genome shotgun (WGS) entry which is preliminary data.</text>
</comment>
<sequence length="445" mass="49440">MAPCGPFRMRTTAATNQRTLSNGSNTMGDDTRLLAATKSPLIPSKALDATSPEIQNSLRNSLDHAIVQYIHGHYDSDGFADIPLTRKTTPMRKAYIINPGAVVEATQRTHPSNRFYALRDNDQWLARQVHDSDDNSVDTITTTGTHSVADSQTEDNIPTPPRVNRRNNNHTGKLSATIHRTQRSVIIAKVVDPLPLPPILATTTTIDATPVIWEMQPRQRSQRRKAKRGGNIAKRNRAIHPSACNNQVPTADTTMEPIENTGAWPPLSTQSVVAKPQHQGPTNWNKLNNTKTLTNPETDQKLSPAMQISRKKTKPLQLNSVIADTPQQANADTLQTQHEGDECSLVASKTTKKKIKFRLKQSIQEFLCHQLTASTNPKMCRTKTRIGLTTLRPLPITTTATAITLDRLMHLLISSLHQRCRQLPNQQARQGITISAQHIWTMSPQ</sequence>
<accession>A0A9N8EV33</accession>
<reference evidence="2" key="1">
    <citation type="submission" date="2020-06" db="EMBL/GenBank/DDBJ databases">
        <authorList>
            <consortium name="Plant Systems Biology data submission"/>
        </authorList>
    </citation>
    <scope>NUCLEOTIDE SEQUENCE</scope>
    <source>
        <strain evidence="2">D6</strain>
    </source>
</reference>
<dbReference type="Proteomes" id="UP001153069">
    <property type="component" value="Unassembled WGS sequence"/>
</dbReference>
<dbReference type="AlphaFoldDB" id="A0A9N8EV33"/>
<feature type="compositionally biased region" description="Low complexity" evidence="1">
    <location>
        <begin position="281"/>
        <end position="297"/>
    </location>
</feature>
<proteinExistence type="predicted"/>
<organism evidence="2 3">
    <name type="scientific">Seminavis robusta</name>
    <dbReference type="NCBI Taxonomy" id="568900"/>
    <lineage>
        <taxon>Eukaryota</taxon>
        <taxon>Sar</taxon>
        <taxon>Stramenopiles</taxon>
        <taxon>Ochrophyta</taxon>
        <taxon>Bacillariophyta</taxon>
        <taxon>Bacillariophyceae</taxon>
        <taxon>Bacillariophycidae</taxon>
        <taxon>Naviculales</taxon>
        <taxon>Naviculaceae</taxon>
        <taxon>Seminavis</taxon>
    </lineage>
</organism>
<dbReference type="EMBL" id="CAICTM010001771">
    <property type="protein sequence ID" value="CAB9526081.1"/>
    <property type="molecule type" value="Genomic_DNA"/>
</dbReference>
<evidence type="ECO:0000313" key="3">
    <source>
        <dbReference type="Proteomes" id="UP001153069"/>
    </source>
</evidence>
<evidence type="ECO:0000313" key="2">
    <source>
        <dbReference type="EMBL" id="CAB9526081.1"/>
    </source>
</evidence>
<feature type="compositionally biased region" description="Polar residues" evidence="1">
    <location>
        <begin position="12"/>
        <end position="28"/>
    </location>
</feature>
<feature type="compositionally biased region" description="Polar residues" evidence="1">
    <location>
        <begin position="143"/>
        <end position="155"/>
    </location>
</feature>
<protein>
    <submittedName>
        <fullName evidence="2">Uncharacterized protein</fullName>
    </submittedName>
</protein>
<keyword evidence="3" id="KW-1185">Reference proteome</keyword>
<feature type="region of interest" description="Disordered" evidence="1">
    <location>
        <begin position="143"/>
        <end position="170"/>
    </location>
</feature>
<feature type="region of interest" description="Disordered" evidence="1">
    <location>
        <begin position="1"/>
        <end position="28"/>
    </location>
</feature>